<keyword evidence="3" id="KW-1003">Cell membrane</keyword>
<proteinExistence type="inferred from homology"/>
<sequence>MSKETSVKISYGMFISCIVIVLHHSVGDVFYDVGIWGGVIEYLHEGLFSFSMPFFFFWSGYFMMQKAQKEDIQHIISTKMRSLVIPYFAWNTIWTLFAVMLALIPLNIFSKSAVFVWDGKTVSILKGITLYQYNGQYWYLFQLIILTIFCKLIQRIVENRKLYVTVILLLLAICTIDTKVGFFSIEGLVCYLLGGFYSRNYEDPKLMKIRDNLNTLPKLAYPLSLIVLTVIITVSYETIPEYVLMIENLIACFLFWNCLDYFKHLKVYGWMEIYFFIYSFHETPQLIINKLFSVTVPLTGYAAALINTITGAVLTILVAELLAKILMTFSPKIWMILNGRRKFINSK</sequence>
<feature type="transmembrane region" description="Helical" evidence="7">
    <location>
        <begin position="46"/>
        <end position="64"/>
    </location>
</feature>
<evidence type="ECO:0000256" key="3">
    <source>
        <dbReference type="ARBA" id="ARBA00022475"/>
    </source>
</evidence>
<comment type="similarity">
    <text evidence="2">Belongs to the acyltransferase 3 family.</text>
</comment>
<dbReference type="EMBL" id="JAJCJK010000029">
    <property type="protein sequence ID" value="MCB6939474.1"/>
    <property type="molecule type" value="Genomic_DNA"/>
</dbReference>
<organism evidence="9 11">
    <name type="scientific">Agathobacter rectalis</name>
    <dbReference type="NCBI Taxonomy" id="39491"/>
    <lineage>
        <taxon>Bacteria</taxon>
        <taxon>Bacillati</taxon>
        <taxon>Bacillota</taxon>
        <taxon>Clostridia</taxon>
        <taxon>Lachnospirales</taxon>
        <taxon>Lachnospiraceae</taxon>
        <taxon>Agathobacter</taxon>
    </lineage>
</organism>
<keyword evidence="5 7" id="KW-1133">Transmembrane helix</keyword>
<dbReference type="RefSeq" id="WP_306781174.1">
    <property type="nucleotide sequence ID" value="NZ_DAWECY010000012.1"/>
</dbReference>
<feature type="transmembrane region" description="Helical" evidence="7">
    <location>
        <begin position="136"/>
        <end position="153"/>
    </location>
</feature>
<keyword evidence="4 7" id="KW-0812">Transmembrane</keyword>
<dbReference type="GO" id="GO:0009246">
    <property type="term" value="P:enterobacterial common antigen biosynthetic process"/>
    <property type="evidence" value="ECO:0007669"/>
    <property type="project" value="TreeGrafter"/>
</dbReference>
<keyword evidence="9" id="KW-0808">Transferase</keyword>
<dbReference type="EMBL" id="JAJCJQ010000028">
    <property type="protein sequence ID" value="MCB6961955.1"/>
    <property type="molecule type" value="Genomic_DNA"/>
</dbReference>
<feature type="transmembrane region" description="Helical" evidence="7">
    <location>
        <begin position="9"/>
        <end position="26"/>
    </location>
</feature>
<reference evidence="9" key="1">
    <citation type="submission" date="2021-10" db="EMBL/GenBank/DDBJ databases">
        <title>Collection of gut derived symbiotic bacterial strains cultured from healthy donors.</title>
        <authorList>
            <person name="Lin H."/>
            <person name="Littmann E."/>
            <person name="Kohout C."/>
            <person name="Pamer E.G."/>
        </authorList>
    </citation>
    <scope>NUCLEOTIDE SEQUENCE</scope>
    <source>
        <strain evidence="10">DFI.7.28A</strain>
        <strain evidence="9">DFI.9.42</strain>
    </source>
</reference>
<feature type="transmembrane region" description="Helical" evidence="7">
    <location>
        <begin position="160"/>
        <end position="176"/>
    </location>
</feature>
<dbReference type="AlphaFoldDB" id="A0AAP2QMR3"/>
<protein>
    <submittedName>
        <fullName evidence="9">Acyltransferase family protein</fullName>
    </submittedName>
</protein>
<feature type="transmembrane region" description="Helical" evidence="7">
    <location>
        <begin position="182"/>
        <end position="198"/>
    </location>
</feature>
<keyword evidence="9" id="KW-0012">Acyltransferase</keyword>
<feature type="transmembrane region" description="Helical" evidence="7">
    <location>
        <begin position="301"/>
        <end position="323"/>
    </location>
</feature>
<dbReference type="Pfam" id="PF01757">
    <property type="entry name" value="Acyl_transf_3"/>
    <property type="match status" value="1"/>
</dbReference>
<evidence type="ECO:0000256" key="5">
    <source>
        <dbReference type="ARBA" id="ARBA00022989"/>
    </source>
</evidence>
<evidence type="ECO:0000256" key="2">
    <source>
        <dbReference type="ARBA" id="ARBA00007400"/>
    </source>
</evidence>
<feature type="domain" description="Acyltransferase 3" evidence="8">
    <location>
        <begin position="14"/>
        <end position="315"/>
    </location>
</feature>
<comment type="subcellular location">
    <subcellularLocation>
        <location evidence="1">Cell membrane</location>
        <topology evidence="1">Multi-pass membrane protein</topology>
    </subcellularLocation>
</comment>
<keyword evidence="6 7" id="KW-0472">Membrane</keyword>
<evidence type="ECO:0000313" key="9">
    <source>
        <dbReference type="EMBL" id="MCB6939474.1"/>
    </source>
</evidence>
<evidence type="ECO:0000256" key="4">
    <source>
        <dbReference type="ARBA" id="ARBA00022692"/>
    </source>
</evidence>
<accession>A0AAP2QMR3</accession>
<dbReference type="Proteomes" id="UP001197741">
    <property type="component" value="Unassembled WGS sequence"/>
</dbReference>
<feature type="transmembrane region" description="Helical" evidence="7">
    <location>
        <begin position="219"/>
        <end position="236"/>
    </location>
</feature>
<dbReference type="InterPro" id="IPR002656">
    <property type="entry name" value="Acyl_transf_3_dom"/>
</dbReference>
<dbReference type="GO" id="GO:0016413">
    <property type="term" value="F:O-acetyltransferase activity"/>
    <property type="evidence" value="ECO:0007669"/>
    <property type="project" value="TreeGrafter"/>
</dbReference>
<feature type="transmembrane region" description="Helical" evidence="7">
    <location>
        <begin position="84"/>
        <end position="108"/>
    </location>
</feature>
<evidence type="ECO:0000256" key="6">
    <source>
        <dbReference type="ARBA" id="ARBA00023136"/>
    </source>
</evidence>
<evidence type="ECO:0000313" key="10">
    <source>
        <dbReference type="EMBL" id="MCB6961955.1"/>
    </source>
</evidence>
<dbReference type="PANTHER" id="PTHR40074">
    <property type="entry name" value="O-ACETYLTRANSFERASE WECH"/>
    <property type="match status" value="1"/>
</dbReference>
<evidence type="ECO:0000259" key="8">
    <source>
        <dbReference type="Pfam" id="PF01757"/>
    </source>
</evidence>
<comment type="caution">
    <text evidence="9">The sequence shown here is derived from an EMBL/GenBank/DDBJ whole genome shotgun (WGS) entry which is preliminary data.</text>
</comment>
<gene>
    <name evidence="9" type="ORF">LIZ56_13805</name>
    <name evidence="10" type="ORF">LIZ82_13825</name>
</gene>
<dbReference type="PANTHER" id="PTHR40074:SF2">
    <property type="entry name" value="O-ACETYLTRANSFERASE WECH"/>
    <property type="match status" value="1"/>
</dbReference>
<evidence type="ECO:0000313" key="11">
    <source>
        <dbReference type="Proteomes" id="UP001197684"/>
    </source>
</evidence>
<name>A0AAP2QMR3_9FIRM</name>
<dbReference type="GO" id="GO:0005886">
    <property type="term" value="C:plasma membrane"/>
    <property type="evidence" value="ECO:0007669"/>
    <property type="project" value="UniProtKB-SubCell"/>
</dbReference>
<evidence type="ECO:0000256" key="7">
    <source>
        <dbReference type="SAM" id="Phobius"/>
    </source>
</evidence>
<dbReference type="Proteomes" id="UP001197684">
    <property type="component" value="Unassembled WGS sequence"/>
</dbReference>
<evidence type="ECO:0000256" key="1">
    <source>
        <dbReference type="ARBA" id="ARBA00004651"/>
    </source>
</evidence>